<name>A0A9W5RZZ3_9BACL</name>
<proteinExistence type="predicted"/>
<evidence type="ECO:0000256" key="1">
    <source>
        <dbReference type="SAM" id="Phobius"/>
    </source>
</evidence>
<sequence length="386" mass="41921">MTAEHAMLLTPKDVGNIRKYVRHKYAGLPQERHAEIVAEAVHRTIYRQLPDYGEALKRQLTAELIRTTVVGESRPVTAVDVLEESLRLNWRQPELRDPLLRWVEGKLGVAVEVGTLDAVLSSALQSAAPGKDAAGAAWVRLREITASGAASSVGAGDASARAPVLPLFPKARPKLTALVYMLLSIALIGGMAVYSRQSDRAAGTAYGLEGRLAPAIPIPRVPIADKPGSALGERGSELSAELRYVYVDEAKVKAFLASRGSILRREPYYNAIVAAARAYDIHPLLLFAITGQEQSFVPEVGESAKEIANNPFNVYHSWRDYNTNIEDSAAIAARTIVTLSRNRPAGKSPIAWINRKYAEDPNWHKGVTSMFQALKQAGAVVSAVKD</sequence>
<organism evidence="2 3">
    <name type="scientific">Paenibacillus darwinianus</name>
    <dbReference type="NCBI Taxonomy" id="1380763"/>
    <lineage>
        <taxon>Bacteria</taxon>
        <taxon>Bacillati</taxon>
        <taxon>Bacillota</taxon>
        <taxon>Bacilli</taxon>
        <taxon>Bacillales</taxon>
        <taxon>Paenibacillaceae</taxon>
        <taxon>Paenibacillus</taxon>
    </lineage>
</organism>
<dbReference type="Proteomes" id="UP000053750">
    <property type="component" value="Unassembled WGS sequence"/>
</dbReference>
<evidence type="ECO:0000313" key="2">
    <source>
        <dbReference type="EMBL" id="EXX87764.1"/>
    </source>
</evidence>
<reference evidence="2 3" key="1">
    <citation type="submission" date="2014-02" db="EMBL/GenBank/DDBJ databases">
        <title>Genome sequence of Paenibacillus darwinianus reveals adaptive mechanisms for survival in Antarctic soils.</title>
        <authorList>
            <person name="Dsouza M."/>
            <person name="Taylor M.W."/>
            <person name="Turner S.J."/>
            <person name="Aislabie J."/>
        </authorList>
    </citation>
    <scope>NUCLEOTIDE SEQUENCE [LARGE SCALE GENOMIC DNA]</scope>
    <source>
        <strain evidence="2 3">CE1</strain>
    </source>
</reference>
<dbReference type="AlphaFoldDB" id="A0A9W5RZZ3"/>
<gene>
    <name evidence="2" type="ORF">BG53_03455</name>
</gene>
<dbReference type="RefSeq" id="WP_051587711.1">
    <property type="nucleotide sequence ID" value="NZ_KK082127.1"/>
</dbReference>
<comment type="caution">
    <text evidence="2">The sequence shown here is derived from an EMBL/GenBank/DDBJ whole genome shotgun (WGS) entry which is preliminary data.</text>
</comment>
<dbReference type="EMBL" id="JFHU01000144">
    <property type="protein sequence ID" value="EXX87764.1"/>
    <property type="molecule type" value="Genomic_DNA"/>
</dbReference>
<accession>A0A9W5RZZ3</accession>
<keyword evidence="1" id="KW-1133">Transmembrane helix</keyword>
<feature type="transmembrane region" description="Helical" evidence="1">
    <location>
        <begin position="175"/>
        <end position="194"/>
    </location>
</feature>
<protein>
    <submittedName>
        <fullName evidence="2">Uncharacterized protein</fullName>
    </submittedName>
</protein>
<keyword evidence="3" id="KW-1185">Reference proteome</keyword>
<keyword evidence="1" id="KW-0472">Membrane</keyword>
<keyword evidence="1" id="KW-0812">Transmembrane</keyword>
<evidence type="ECO:0000313" key="3">
    <source>
        <dbReference type="Proteomes" id="UP000053750"/>
    </source>
</evidence>